<evidence type="ECO:0000313" key="2">
    <source>
        <dbReference type="Proteomes" id="UP001212841"/>
    </source>
</evidence>
<keyword evidence="2" id="KW-1185">Reference proteome</keyword>
<accession>A0AAD5WYY4</accession>
<organism evidence="1 2">
    <name type="scientific">Rhizophlyctis rosea</name>
    <dbReference type="NCBI Taxonomy" id="64517"/>
    <lineage>
        <taxon>Eukaryota</taxon>
        <taxon>Fungi</taxon>
        <taxon>Fungi incertae sedis</taxon>
        <taxon>Chytridiomycota</taxon>
        <taxon>Chytridiomycota incertae sedis</taxon>
        <taxon>Chytridiomycetes</taxon>
        <taxon>Rhizophlyctidales</taxon>
        <taxon>Rhizophlyctidaceae</taxon>
        <taxon>Rhizophlyctis</taxon>
    </lineage>
</organism>
<sequence>MPATSEFAHKLSNFASYVGRSDYTSKSRTSDLSSHVGGPVITSATVALDLSTFDPLTSNFLTGHVTLVLAKDLLGIGKLVAKVYREQEQVGRKIQEGARESYYMVNSHKTLWECAKDGRSSGVLYDIKSGPSIPYLPAGTHTIPFQYPWLHIQSTNRPPPPSQDPIIFRIYISLTRDPLTWLPEISMSVGLSVQQPDGKWIFGADAPLYTGQVEVIEEKSGGRNGLYLSSGGGLGEQLETTFCIEPTENGWEDTYMKALRWYFVPKLKKILPSSVQVELNADSLDGCEEYVELSYFDRKENSDPPTWNLVVGGLDGGMVEFVGVGGVKPFGVWRKGVIYSLAYWLQGRFFSSWSEIVIDPDREDDRSKREKNSVAKEGKIIFDKKDVTRGWKANPNVPPSSTITYADPARPDCNDSNNSPPACELSYYIRDNVLRGKTDWNEITYTSVKIPVDKILNDYYKCLGKKARSAQIWDKYVAPVMDDYERALARVLDVDNREFVYNSEETVQLRTWKHVVDHLRMEFIVEHQDCELPFSLSSFGRPDDPRKRILPRRECVKNIVRR</sequence>
<dbReference type="EMBL" id="JADGJD010001038">
    <property type="protein sequence ID" value="KAJ3047034.1"/>
    <property type="molecule type" value="Genomic_DNA"/>
</dbReference>
<dbReference type="AlphaFoldDB" id="A0AAD5WYY4"/>
<reference evidence="1" key="1">
    <citation type="submission" date="2020-05" db="EMBL/GenBank/DDBJ databases">
        <title>Phylogenomic resolution of chytrid fungi.</title>
        <authorList>
            <person name="Stajich J.E."/>
            <person name="Amses K."/>
            <person name="Simmons R."/>
            <person name="Seto K."/>
            <person name="Myers J."/>
            <person name="Bonds A."/>
            <person name="Quandt C.A."/>
            <person name="Barry K."/>
            <person name="Liu P."/>
            <person name="Grigoriev I."/>
            <person name="Longcore J.E."/>
            <person name="James T.Y."/>
        </authorList>
    </citation>
    <scope>NUCLEOTIDE SEQUENCE</scope>
    <source>
        <strain evidence="1">JEL0318</strain>
    </source>
</reference>
<comment type="caution">
    <text evidence="1">The sequence shown here is derived from an EMBL/GenBank/DDBJ whole genome shotgun (WGS) entry which is preliminary data.</text>
</comment>
<proteinExistence type="predicted"/>
<protein>
    <submittedName>
        <fullName evidence="1">Uncharacterized protein</fullName>
    </submittedName>
</protein>
<evidence type="ECO:0000313" key="1">
    <source>
        <dbReference type="EMBL" id="KAJ3047034.1"/>
    </source>
</evidence>
<gene>
    <name evidence="1" type="ORF">HK097_000282</name>
</gene>
<name>A0AAD5WYY4_9FUNG</name>
<dbReference type="Proteomes" id="UP001212841">
    <property type="component" value="Unassembled WGS sequence"/>
</dbReference>